<dbReference type="EMBL" id="SNRW01002005">
    <property type="protein sequence ID" value="KAA6394215.1"/>
    <property type="molecule type" value="Genomic_DNA"/>
</dbReference>
<protein>
    <submittedName>
        <fullName evidence="1">Putative ribonuclease Z</fullName>
    </submittedName>
</protein>
<dbReference type="Proteomes" id="UP000324800">
    <property type="component" value="Unassembled WGS sequence"/>
</dbReference>
<dbReference type="OrthoDB" id="527344at2759"/>
<gene>
    <name evidence="1" type="ORF">EZS28_010254</name>
</gene>
<dbReference type="InterPro" id="IPR036866">
    <property type="entry name" value="RibonucZ/Hydroxyglut_hydro"/>
</dbReference>
<dbReference type="Gene3D" id="3.60.15.10">
    <property type="entry name" value="Ribonuclease Z/Hydroxyacylglutathione hydrolase-like"/>
    <property type="match status" value="1"/>
</dbReference>
<name>A0A5J4WIU5_9EUKA</name>
<organism evidence="1 2">
    <name type="scientific">Streblomastix strix</name>
    <dbReference type="NCBI Taxonomy" id="222440"/>
    <lineage>
        <taxon>Eukaryota</taxon>
        <taxon>Metamonada</taxon>
        <taxon>Preaxostyla</taxon>
        <taxon>Oxymonadida</taxon>
        <taxon>Streblomastigidae</taxon>
        <taxon>Streblomastix</taxon>
    </lineage>
</organism>
<feature type="non-terminal residue" evidence="1">
    <location>
        <position position="1"/>
    </location>
</feature>
<evidence type="ECO:0000313" key="1">
    <source>
        <dbReference type="EMBL" id="KAA6394215.1"/>
    </source>
</evidence>
<accession>A0A5J4WIU5</accession>
<dbReference type="GO" id="GO:0005634">
    <property type="term" value="C:nucleus"/>
    <property type="evidence" value="ECO:0007669"/>
    <property type="project" value="TreeGrafter"/>
</dbReference>
<proteinExistence type="predicted"/>
<sequence>STNIPSQAANAFWLPNSAFAYLIEIPNCSSVFSPKLALQYRVPFGELWDFLKSGMDVQLFDGTVVTASQVHELKSHKLLIVGDCGSGYSRPDGSWILQRDGIDTMIHEATYANALNWQAQKYGHTTSGQAGKRAKRLRAQRLIITHFSSRYDDESENGVQMLLDEAKAEFGSQNAFAAYDGMFVDL</sequence>
<comment type="caution">
    <text evidence="1">The sequence shown here is derived from an EMBL/GenBank/DDBJ whole genome shotgun (WGS) entry which is preliminary data.</text>
</comment>
<dbReference type="AlphaFoldDB" id="A0A5J4WIU5"/>
<dbReference type="PANTHER" id="PTHR46018">
    <property type="entry name" value="ZINC PHOSPHODIESTERASE ELAC PROTEIN 1"/>
    <property type="match status" value="1"/>
</dbReference>
<dbReference type="GO" id="GO:0042781">
    <property type="term" value="F:3'-tRNA processing endoribonuclease activity"/>
    <property type="evidence" value="ECO:0007669"/>
    <property type="project" value="TreeGrafter"/>
</dbReference>
<dbReference type="PANTHER" id="PTHR46018:SF2">
    <property type="entry name" value="ZINC PHOSPHODIESTERASE ELAC PROTEIN 1"/>
    <property type="match status" value="1"/>
</dbReference>
<dbReference type="SUPFAM" id="SSF56281">
    <property type="entry name" value="Metallo-hydrolase/oxidoreductase"/>
    <property type="match status" value="1"/>
</dbReference>
<reference evidence="1 2" key="1">
    <citation type="submission" date="2019-03" db="EMBL/GenBank/DDBJ databases">
        <title>Single cell metagenomics reveals metabolic interactions within the superorganism composed of flagellate Streblomastix strix and complex community of Bacteroidetes bacteria on its surface.</title>
        <authorList>
            <person name="Treitli S.C."/>
            <person name="Kolisko M."/>
            <person name="Husnik F."/>
            <person name="Keeling P."/>
            <person name="Hampl V."/>
        </authorList>
    </citation>
    <scope>NUCLEOTIDE SEQUENCE [LARGE SCALE GENOMIC DNA]</scope>
    <source>
        <strain evidence="1">ST1C</strain>
    </source>
</reference>
<evidence type="ECO:0000313" key="2">
    <source>
        <dbReference type="Proteomes" id="UP000324800"/>
    </source>
</evidence>